<comment type="caution">
    <text evidence="1">The sequence shown here is derived from an EMBL/GenBank/DDBJ whole genome shotgun (WGS) entry which is preliminary data.</text>
</comment>
<accession>A0AB34FF44</accession>
<evidence type="ECO:0000313" key="1">
    <source>
        <dbReference type="EMBL" id="KAJ6438073.1"/>
    </source>
</evidence>
<organism evidence="1 2">
    <name type="scientific">Purpureocillium lavendulum</name>
    <dbReference type="NCBI Taxonomy" id="1247861"/>
    <lineage>
        <taxon>Eukaryota</taxon>
        <taxon>Fungi</taxon>
        <taxon>Dikarya</taxon>
        <taxon>Ascomycota</taxon>
        <taxon>Pezizomycotina</taxon>
        <taxon>Sordariomycetes</taxon>
        <taxon>Hypocreomycetidae</taxon>
        <taxon>Hypocreales</taxon>
        <taxon>Ophiocordycipitaceae</taxon>
        <taxon>Purpureocillium</taxon>
    </lineage>
</organism>
<dbReference type="AlphaFoldDB" id="A0AB34FF44"/>
<reference evidence="1" key="1">
    <citation type="submission" date="2023-01" db="EMBL/GenBank/DDBJ databases">
        <title>The growth and conidiation of Purpureocillium lavendulum are regulated by nitrogen source and histone H3K14 acetylation.</title>
        <authorList>
            <person name="Tang P."/>
            <person name="Han J."/>
            <person name="Zhang C."/>
            <person name="Tang P."/>
            <person name="Qi F."/>
            <person name="Zhang K."/>
            <person name="Liang L."/>
        </authorList>
    </citation>
    <scope>NUCLEOTIDE SEQUENCE</scope>
    <source>
        <strain evidence="1">YMF1.00683</strain>
    </source>
</reference>
<gene>
    <name evidence="1" type="ORF">O9K51_09495</name>
</gene>
<protein>
    <submittedName>
        <fullName evidence="1">High-osmolarity-induced transcription protein 1</fullName>
    </submittedName>
</protein>
<proteinExistence type="predicted"/>
<dbReference type="EMBL" id="JAQHRD010000009">
    <property type="protein sequence ID" value="KAJ6438073.1"/>
    <property type="molecule type" value="Genomic_DNA"/>
</dbReference>
<keyword evidence="2" id="KW-1185">Reference proteome</keyword>
<evidence type="ECO:0000313" key="2">
    <source>
        <dbReference type="Proteomes" id="UP001163105"/>
    </source>
</evidence>
<dbReference type="Proteomes" id="UP001163105">
    <property type="component" value="Unassembled WGS sequence"/>
</dbReference>
<name>A0AB34FF44_9HYPO</name>
<sequence length="189" mass="21761">MEYSKIQIDARVALRQKAPRNRRILPATDALCYRYESRQFFTLDIEIFVDLFAGLSRQQLSRVARAPEVITKDEQHAATFDDFWPLLYQQGRKEKPRWAALCLVEAAQHVLSQTLQAESNPPTDVINQFADNVKWLKNTLCASDVDVGTRTLKPADQIFEDNVIDRNSADFQVAHDSGRRKDVVRLLRD</sequence>